<reference evidence="2 3" key="1">
    <citation type="submission" date="2020-03" db="EMBL/GenBank/DDBJ databases">
        <title>Rahnella aceri sp. nov., isoated from traditional Jeju Makgeolli.</title>
        <authorList>
            <person name="Kim I.S."/>
            <person name="Jeon D."/>
        </authorList>
    </citation>
    <scope>NUCLEOTIDE SEQUENCE [LARGE SCALE GENOMIC DNA]</scope>
    <source>
        <strain evidence="2 3">Lac-M11</strain>
    </source>
</reference>
<dbReference type="InterPro" id="IPR024289">
    <property type="entry name" value="DUF3828"/>
</dbReference>
<dbReference type="RefSeq" id="WP_165057328.1">
    <property type="nucleotide sequence ID" value="NZ_JAADJS010000001.1"/>
</dbReference>
<gene>
    <name evidence="2" type="ORF">GW579_02500</name>
</gene>
<organism evidence="2 3">
    <name type="scientific">Rahnella contaminans</name>
    <dbReference type="NCBI Taxonomy" id="2703882"/>
    <lineage>
        <taxon>Bacteria</taxon>
        <taxon>Pseudomonadati</taxon>
        <taxon>Pseudomonadota</taxon>
        <taxon>Gammaproteobacteria</taxon>
        <taxon>Enterobacterales</taxon>
        <taxon>Yersiniaceae</taxon>
        <taxon>Rahnella</taxon>
    </lineage>
</organism>
<keyword evidence="3" id="KW-1185">Reference proteome</keyword>
<feature type="domain" description="DUF3828" evidence="1">
    <location>
        <begin position="21"/>
        <end position="140"/>
    </location>
</feature>
<sequence length="164" mass="19023">MRSFILMIMLSLAGCATHQSAEQRVETFYRQHLNSLVKPDQDMNINSPLNDEYIAVDTRHRISEILAIPEQEIISSDYFTYTQDYAPEWIDKLSVTNIHDFMGGKLADVNIGIEEGKTLKLAVYLKKEDEEWKIYRVHNVSDDDEQNIFDDYAISSARHYADNN</sequence>
<dbReference type="Proteomes" id="UP000476696">
    <property type="component" value="Unassembled WGS sequence"/>
</dbReference>
<evidence type="ECO:0000313" key="2">
    <source>
        <dbReference type="EMBL" id="NGX85954.1"/>
    </source>
</evidence>
<comment type="caution">
    <text evidence="2">The sequence shown here is derived from an EMBL/GenBank/DDBJ whole genome shotgun (WGS) entry which is preliminary data.</text>
</comment>
<protein>
    <submittedName>
        <fullName evidence="2">DUF3828 domain-containing protein</fullName>
    </submittedName>
</protein>
<name>A0A6M2B0Q1_9GAMM</name>
<dbReference type="PROSITE" id="PS51257">
    <property type="entry name" value="PROKAR_LIPOPROTEIN"/>
    <property type="match status" value="1"/>
</dbReference>
<dbReference type="Pfam" id="PF12883">
    <property type="entry name" value="DUF3828"/>
    <property type="match status" value="1"/>
</dbReference>
<dbReference type="AlphaFoldDB" id="A0A6M2B0Q1"/>
<evidence type="ECO:0000313" key="3">
    <source>
        <dbReference type="Proteomes" id="UP000476696"/>
    </source>
</evidence>
<accession>A0A6M2B0Q1</accession>
<dbReference type="Gene3D" id="3.10.450.50">
    <property type="match status" value="1"/>
</dbReference>
<evidence type="ECO:0000259" key="1">
    <source>
        <dbReference type="Pfam" id="PF12883"/>
    </source>
</evidence>
<dbReference type="EMBL" id="JAADJS010000001">
    <property type="protein sequence ID" value="NGX85954.1"/>
    <property type="molecule type" value="Genomic_DNA"/>
</dbReference>
<proteinExistence type="predicted"/>